<dbReference type="InterPro" id="IPR003959">
    <property type="entry name" value="ATPase_AAA_core"/>
</dbReference>
<feature type="compositionally biased region" description="Acidic residues" evidence="1">
    <location>
        <begin position="61"/>
        <end position="98"/>
    </location>
</feature>
<dbReference type="PANTHER" id="PTHR43718">
    <property type="entry name" value="LON PROTEASE"/>
    <property type="match status" value="1"/>
</dbReference>
<dbReference type="GO" id="GO:0016887">
    <property type="term" value="F:ATP hydrolysis activity"/>
    <property type="evidence" value="ECO:0007669"/>
    <property type="project" value="InterPro"/>
</dbReference>
<dbReference type="GO" id="GO:0004252">
    <property type="term" value="F:serine-type endopeptidase activity"/>
    <property type="evidence" value="ECO:0007669"/>
    <property type="project" value="InterPro"/>
</dbReference>
<dbReference type="GO" id="GO:0005524">
    <property type="term" value="F:ATP binding"/>
    <property type="evidence" value="ECO:0007669"/>
    <property type="project" value="InterPro"/>
</dbReference>
<proteinExistence type="predicted"/>
<dbReference type="GO" id="GO:0004176">
    <property type="term" value="F:ATP-dependent peptidase activity"/>
    <property type="evidence" value="ECO:0007669"/>
    <property type="project" value="InterPro"/>
</dbReference>
<dbReference type="InterPro" id="IPR027417">
    <property type="entry name" value="P-loop_NTPase"/>
</dbReference>
<evidence type="ECO:0000256" key="1">
    <source>
        <dbReference type="SAM" id="MobiDB-lite"/>
    </source>
</evidence>
<organism evidence="3">
    <name type="scientific">viral metagenome</name>
    <dbReference type="NCBI Taxonomy" id="1070528"/>
    <lineage>
        <taxon>unclassified sequences</taxon>
        <taxon>metagenomes</taxon>
        <taxon>organismal metagenomes</taxon>
    </lineage>
</organism>
<dbReference type="Gene3D" id="1.10.8.60">
    <property type="match status" value="1"/>
</dbReference>
<dbReference type="Pfam" id="PF00004">
    <property type="entry name" value="AAA"/>
    <property type="match status" value="1"/>
</dbReference>
<protein>
    <recommendedName>
        <fullName evidence="2">ATPase AAA-type core domain-containing protein</fullName>
    </recommendedName>
</protein>
<dbReference type="AlphaFoldDB" id="A0A6C0DPA2"/>
<dbReference type="SUPFAM" id="SSF52540">
    <property type="entry name" value="P-loop containing nucleoside triphosphate hydrolases"/>
    <property type="match status" value="1"/>
</dbReference>
<feature type="compositionally biased region" description="Acidic residues" evidence="1">
    <location>
        <begin position="161"/>
        <end position="184"/>
    </location>
</feature>
<dbReference type="EMBL" id="MN739649">
    <property type="protein sequence ID" value="QHT18152.1"/>
    <property type="molecule type" value="Genomic_DNA"/>
</dbReference>
<name>A0A6C0DPA2_9ZZZZ</name>
<accession>A0A6C0DPA2</accession>
<feature type="compositionally biased region" description="Basic residues" evidence="1">
    <location>
        <begin position="48"/>
        <end position="57"/>
    </location>
</feature>
<feature type="compositionally biased region" description="Basic and acidic residues" evidence="1">
    <location>
        <begin position="1"/>
        <end position="15"/>
    </location>
</feature>
<feature type="compositionally biased region" description="Basic and acidic residues" evidence="1">
    <location>
        <begin position="256"/>
        <end position="270"/>
    </location>
</feature>
<feature type="region of interest" description="Disordered" evidence="1">
    <location>
        <begin position="127"/>
        <end position="272"/>
    </location>
</feature>
<feature type="region of interest" description="Disordered" evidence="1">
    <location>
        <begin position="1"/>
        <end position="105"/>
    </location>
</feature>
<sequence>MPSKKFAENTKNARDNKRRLKKNKPDSDDDSESETLYSDSDSEYIPPKSKKYVNRRRTVIESDDDEEEEEDDDEEEWEDEDSEEEDEEEADAEEEEEDLDRHALQKMLAKIFPSKYMQNKVESQIEEAIQDDLPKKRRAGSRKKDKKTKSKAGRRRKKQEEDSEEESEEEEDEGEFEDDEELGENEGNFQIVFSLNGDGGIQEDEYDEDDDDLDCNSDDEEAFMKETYQKVELPLDEPAEQKESKPSVKKSKSKRANKEHNKSDSSKESEVVDAEQEYMELVETKKSLNDQLKKKPKSKILRNAIDECNRSIKKLVKKARTKNARTYHKLIHTEKKRTNEIDYFKKKLSNKEQLRVMRDLKEINQHMFVEKPYRLSLLDSKMPAKFKAMALQKLNVLRSMDPGDNEYYKIKNWVDTFMRIPFGIYKNLDVKMSDGVDVCHQFMETAKNTLDDCVYGLNDAKIQVMQLIGQWIANPGALGSAIAIHGPMGTGKTSIVKEGISKILGREFAFIALGGTGDASFLEGHSYTYEGSSWGKIVQILIDSKCMNPVIYFDELDKISDTPRGEEIVGILTHLTDTSQNSQFHDKYFSDIDFDLSKCLFIFSYNDASKINPILRDRMYHIQTKGYDAKEKTVIARNYLLPKIREQVNFNEADVIIPDETIQYIVSNEALTKDESGVRNLKRCLEIIYTKLNLFRLMKADTSLFGKDLELKVTFPFTVEKKEVDALIKNDAGRNQSLLAMYV</sequence>
<evidence type="ECO:0000313" key="3">
    <source>
        <dbReference type="EMBL" id="QHT18152.1"/>
    </source>
</evidence>
<feature type="compositionally biased region" description="Acidic residues" evidence="1">
    <location>
        <begin position="201"/>
        <end position="221"/>
    </location>
</feature>
<dbReference type="Gene3D" id="3.40.50.300">
    <property type="entry name" value="P-loop containing nucleotide triphosphate hydrolases"/>
    <property type="match status" value="1"/>
</dbReference>
<reference evidence="3" key="1">
    <citation type="journal article" date="2020" name="Nature">
        <title>Giant virus diversity and host interactions through global metagenomics.</title>
        <authorList>
            <person name="Schulz F."/>
            <person name="Roux S."/>
            <person name="Paez-Espino D."/>
            <person name="Jungbluth S."/>
            <person name="Walsh D.A."/>
            <person name="Denef V.J."/>
            <person name="McMahon K.D."/>
            <person name="Konstantinidis K.T."/>
            <person name="Eloe-Fadrosh E.A."/>
            <person name="Kyrpides N.C."/>
            <person name="Woyke T."/>
        </authorList>
    </citation>
    <scope>NUCLEOTIDE SEQUENCE</scope>
    <source>
        <strain evidence="3">GVMAG-M-3300023174-3</strain>
    </source>
</reference>
<feature type="compositionally biased region" description="Basic residues" evidence="1">
    <location>
        <begin position="135"/>
        <end position="157"/>
    </location>
</feature>
<dbReference type="GO" id="GO:0006515">
    <property type="term" value="P:protein quality control for misfolded or incompletely synthesized proteins"/>
    <property type="evidence" value="ECO:0007669"/>
    <property type="project" value="TreeGrafter"/>
</dbReference>
<dbReference type="PANTHER" id="PTHR43718:SF2">
    <property type="entry name" value="LON PROTEASE HOMOLOG, MITOCHONDRIAL"/>
    <property type="match status" value="1"/>
</dbReference>
<feature type="domain" description="ATPase AAA-type core" evidence="2">
    <location>
        <begin position="483"/>
        <end position="624"/>
    </location>
</feature>
<evidence type="ECO:0000259" key="2">
    <source>
        <dbReference type="Pfam" id="PF00004"/>
    </source>
</evidence>
<dbReference type="InterPro" id="IPR027065">
    <property type="entry name" value="Lon_Prtase"/>
</dbReference>